<feature type="transmembrane region" description="Helical" evidence="2">
    <location>
        <begin position="463"/>
        <end position="484"/>
    </location>
</feature>
<feature type="transmembrane region" description="Helical" evidence="2">
    <location>
        <begin position="392"/>
        <end position="412"/>
    </location>
</feature>
<feature type="region of interest" description="Disordered" evidence="1">
    <location>
        <begin position="814"/>
        <end position="833"/>
    </location>
</feature>
<dbReference type="Gene3D" id="3.30.70.1440">
    <property type="entry name" value="Multidrug efflux transporter AcrB pore domain"/>
    <property type="match status" value="1"/>
</dbReference>
<reference evidence="3 4" key="1">
    <citation type="journal article" date="2019" name="Nat. Microbiol.">
        <title>Mediterranean grassland soil C-N compound turnover is dependent on rainfall and depth, and is mediated by genomically divergent microorganisms.</title>
        <authorList>
            <person name="Diamond S."/>
            <person name="Andeer P.F."/>
            <person name="Li Z."/>
            <person name="Crits-Christoph A."/>
            <person name="Burstein D."/>
            <person name="Anantharaman K."/>
            <person name="Lane K.R."/>
            <person name="Thomas B.C."/>
            <person name="Pan C."/>
            <person name="Northen T.R."/>
            <person name="Banfield J.F."/>
        </authorList>
    </citation>
    <scope>NUCLEOTIDE SEQUENCE [LARGE SCALE GENOMIC DNA]</scope>
    <source>
        <strain evidence="3">WS_2</strain>
    </source>
</reference>
<accession>A0A538SGG8</accession>
<dbReference type="PANTHER" id="PTHR32063">
    <property type="match status" value="1"/>
</dbReference>
<gene>
    <name evidence="3" type="ORF">E6K72_11415</name>
</gene>
<dbReference type="AlphaFoldDB" id="A0A538SGG8"/>
<evidence type="ECO:0000256" key="2">
    <source>
        <dbReference type="SAM" id="Phobius"/>
    </source>
</evidence>
<dbReference type="PRINTS" id="PR00702">
    <property type="entry name" value="ACRIFLAVINRP"/>
</dbReference>
<dbReference type="Gene3D" id="3.30.70.1430">
    <property type="entry name" value="Multidrug efflux transporter AcrB pore domain"/>
    <property type="match status" value="2"/>
</dbReference>
<comment type="caution">
    <text evidence="3">The sequence shown here is derived from an EMBL/GenBank/DDBJ whole genome shotgun (WGS) entry which is preliminary data.</text>
</comment>
<feature type="non-terminal residue" evidence="3">
    <location>
        <position position="833"/>
    </location>
</feature>
<feature type="transmembrane region" description="Helical" evidence="2">
    <location>
        <begin position="418"/>
        <end position="443"/>
    </location>
</feature>
<dbReference type="GO" id="GO:0042910">
    <property type="term" value="F:xenobiotic transmembrane transporter activity"/>
    <property type="evidence" value="ECO:0007669"/>
    <property type="project" value="TreeGrafter"/>
</dbReference>
<name>A0A538SGG8_UNCEI</name>
<evidence type="ECO:0000313" key="3">
    <source>
        <dbReference type="EMBL" id="TMQ50467.1"/>
    </source>
</evidence>
<feature type="transmembrane region" description="Helical" evidence="2">
    <location>
        <begin position="553"/>
        <end position="571"/>
    </location>
</feature>
<evidence type="ECO:0000313" key="4">
    <source>
        <dbReference type="Proteomes" id="UP000317716"/>
    </source>
</evidence>
<dbReference type="SUPFAM" id="SSF82714">
    <property type="entry name" value="Multidrug efflux transporter AcrB TolC docking domain, DN and DC subdomains"/>
    <property type="match status" value="2"/>
</dbReference>
<sequence>MTGGSGAWGGPVRRRGPSPPPPPRRLQRSRPPPHKASPYAAALAQSTHESLALEPAQPDHGGHGAAERRGAGGALGAAPAPGVPSGGGVPGARDRHPIPQRAAGAGRGGDHPARRGYSTSSANQAQIYVQFDWGEDIGPLRVEAHEKLDRIRDQFPTDVDVIQVNSQRSSDIPVLECRISAGRDLSNDYELLNRHVADPLRRVPGVAKVELYGVDPPQVRVDFQLAGLERHRLDAGTVLNRIEAASRSLSAGQLHPGAETWPLRVVNQFASLDEIRNLPLGQPGLKLGDVAAVAMAEPDLDYGRHLDEARAIGLNVIKESGANSVAVARRAQKVLAEIGRDPDVGGIRVITFTNQGDEIENSISGLLHAGMIGGALATVILFVFLRSWVTTLVVGLAIPFSLLAAAALLRFTGRTLNILSMMGLMLAVGMLVDNAVVVLESIFRHRQKGLGPLRAALVGSREVLPAVVCSTATSIIVFLPLVLGGRTEISTWIGEVGRTIIFTLLCSLFLSLTAIPLALGRILPARPVPQTRLVAAIAGFHQRALRWTLAHRPATVGIALLVVVSAGLAFTKVDKSAFTASRVEAVTMNYEFADNLNHREVERLVAKVERWMGARKDSLHLKSTYSYFTNNFAFTRGYLIPTYQNDEGSSKVKKLLRERLPAFAGVKLKFDDRDNGGASRVSVRVFGPPGSKLEEVAGEVARRMSLVPDVSDVNVGGQKGSQELELVVDRDRAARAGLNTGAVANAVALFFRGRPLARYRGPEGEVQVVARLSAQDRSSRERLRGLALASTDGGSVPLGAVTDFRVVRTPQSIERQQRHSVRTVNASCDPKKA</sequence>
<dbReference type="Gene3D" id="3.30.70.1320">
    <property type="entry name" value="Multidrug efflux transporter AcrB pore domain like"/>
    <property type="match status" value="1"/>
</dbReference>
<feature type="transmembrane region" description="Helical" evidence="2">
    <location>
        <begin position="365"/>
        <end position="385"/>
    </location>
</feature>
<dbReference type="SUPFAM" id="SSF82693">
    <property type="entry name" value="Multidrug efflux transporter AcrB pore domain, PN1, PN2, PC1 and PC2 subdomains"/>
    <property type="match status" value="2"/>
</dbReference>
<feature type="region of interest" description="Disordered" evidence="1">
    <location>
        <begin position="1"/>
        <end position="121"/>
    </location>
</feature>
<dbReference type="Proteomes" id="UP000317716">
    <property type="component" value="Unassembled WGS sequence"/>
</dbReference>
<feature type="transmembrane region" description="Helical" evidence="2">
    <location>
        <begin position="496"/>
        <end position="519"/>
    </location>
</feature>
<dbReference type="GO" id="GO:0005886">
    <property type="term" value="C:plasma membrane"/>
    <property type="evidence" value="ECO:0007669"/>
    <property type="project" value="TreeGrafter"/>
</dbReference>
<dbReference type="Gene3D" id="3.30.2090.10">
    <property type="entry name" value="Multidrug efflux transporter AcrB TolC docking domain, DN and DC subdomains"/>
    <property type="match status" value="2"/>
</dbReference>
<organism evidence="3 4">
    <name type="scientific">Eiseniibacteriota bacterium</name>
    <dbReference type="NCBI Taxonomy" id="2212470"/>
    <lineage>
        <taxon>Bacteria</taxon>
        <taxon>Candidatus Eiseniibacteriota</taxon>
    </lineage>
</organism>
<dbReference type="Pfam" id="PF00873">
    <property type="entry name" value="ACR_tran"/>
    <property type="match status" value="1"/>
</dbReference>
<keyword evidence="2" id="KW-1133">Transmembrane helix</keyword>
<keyword evidence="2" id="KW-0472">Membrane</keyword>
<keyword evidence="2" id="KW-0812">Transmembrane</keyword>
<dbReference type="EMBL" id="VBOS01000411">
    <property type="protein sequence ID" value="TMQ50467.1"/>
    <property type="molecule type" value="Genomic_DNA"/>
</dbReference>
<proteinExistence type="predicted"/>
<feature type="compositionally biased region" description="Basic and acidic residues" evidence="1">
    <location>
        <begin position="60"/>
        <end position="70"/>
    </location>
</feature>
<evidence type="ECO:0000256" key="1">
    <source>
        <dbReference type="SAM" id="MobiDB-lite"/>
    </source>
</evidence>
<dbReference type="SUPFAM" id="SSF82866">
    <property type="entry name" value="Multidrug efflux transporter AcrB transmembrane domain"/>
    <property type="match status" value="1"/>
</dbReference>
<dbReference type="InterPro" id="IPR001036">
    <property type="entry name" value="Acrflvin-R"/>
</dbReference>
<dbReference type="Gene3D" id="1.20.1640.10">
    <property type="entry name" value="Multidrug efflux transporter AcrB transmembrane domain"/>
    <property type="match status" value="2"/>
</dbReference>
<protein>
    <submittedName>
        <fullName evidence="3">Efflux RND transporter permease subunit</fullName>
    </submittedName>
</protein>
<dbReference type="InterPro" id="IPR027463">
    <property type="entry name" value="AcrB_DN_DC_subdom"/>
</dbReference>
<dbReference type="PANTHER" id="PTHR32063:SF73">
    <property type="entry name" value="RND SUPERFAMILY EFFLUX PUMP PERMEASE COMPONENT 1"/>
    <property type="match status" value="1"/>
</dbReference>